<dbReference type="CDD" id="cd06171">
    <property type="entry name" value="Sigma70_r4"/>
    <property type="match status" value="1"/>
</dbReference>
<dbReference type="InterPro" id="IPR013324">
    <property type="entry name" value="RNA_pol_sigma_r3/r4-like"/>
</dbReference>
<name>A0A9X1PQU0_9BACT</name>
<evidence type="ECO:0000256" key="1">
    <source>
        <dbReference type="ARBA" id="ARBA00010641"/>
    </source>
</evidence>
<protein>
    <submittedName>
        <fullName evidence="7">RNA polymerase sigma-70 factor</fullName>
    </submittedName>
</protein>
<keyword evidence="8" id="KW-1185">Reference proteome</keyword>
<dbReference type="Pfam" id="PF08281">
    <property type="entry name" value="Sigma70_r4_2"/>
    <property type="match status" value="1"/>
</dbReference>
<dbReference type="Proteomes" id="UP001139000">
    <property type="component" value="Unassembled WGS sequence"/>
</dbReference>
<organism evidence="7 8">
    <name type="scientific">Dyadobacter chenwenxiniae</name>
    <dbReference type="NCBI Taxonomy" id="2906456"/>
    <lineage>
        <taxon>Bacteria</taxon>
        <taxon>Pseudomonadati</taxon>
        <taxon>Bacteroidota</taxon>
        <taxon>Cytophagia</taxon>
        <taxon>Cytophagales</taxon>
        <taxon>Spirosomataceae</taxon>
        <taxon>Dyadobacter</taxon>
    </lineage>
</organism>
<dbReference type="InterPro" id="IPR007627">
    <property type="entry name" value="RNA_pol_sigma70_r2"/>
</dbReference>
<comment type="similarity">
    <text evidence="1">Belongs to the sigma-70 factor family. ECF subfamily.</text>
</comment>
<evidence type="ECO:0000259" key="6">
    <source>
        <dbReference type="Pfam" id="PF08281"/>
    </source>
</evidence>
<evidence type="ECO:0000259" key="5">
    <source>
        <dbReference type="Pfam" id="PF04542"/>
    </source>
</evidence>
<evidence type="ECO:0000256" key="3">
    <source>
        <dbReference type="ARBA" id="ARBA00023082"/>
    </source>
</evidence>
<evidence type="ECO:0000256" key="2">
    <source>
        <dbReference type="ARBA" id="ARBA00023015"/>
    </source>
</evidence>
<dbReference type="Pfam" id="PF04542">
    <property type="entry name" value="Sigma70_r2"/>
    <property type="match status" value="1"/>
</dbReference>
<dbReference type="SUPFAM" id="SSF88659">
    <property type="entry name" value="Sigma3 and sigma4 domains of RNA polymerase sigma factors"/>
    <property type="match status" value="1"/>
</dbReference>
<dbReference type="EMBL" id="JAJTTC010000014">
    <property type="protein sequence ID" value="MCF0065745.1"/>
    <property type="molecule type" value="Genomic_DNA"/>
</dbReference>
<dbReference type="Gene3D" id="1.10.10.10">
    <property type="entry name" value="Winged helix-like DNA-binding domain superfamily/Winged helix DNA-binding domain"/>
    <property type="match status" value="1"/>
</dbReference>
<dbReference type="GO" id="GO:0016987">
    <property type="term" value="F:sigma factor activity"/>
    <property type="evidence" value="ECO:0007669"/>
    <property type="project" value="UniProtKB-KW"/>
</dbReference>
<dbReference type="InterPro" id="IPR036388">
    <property type="entry name" value="WH-like_DNA-bd_sf"/>
</dbReference>
<keyword evidence="2" id="KW-0805">Transcription regulation</keyword>
<dbReference type="InterPro" id="IPR013249">
    <property type="entry name" value="RNA_pol_sigma70_r4_t2"/>
</dbReference>
<dbReference type="InterPro" id="IPR013325">
    <property type="entry name" value="RNA_pol_sigma_r2"/>
</dbReference>
<evidence type="ECO:0000256" key="4">
    <source>
        <dbReference type="ARBA" id="ARBA00023163"/>
    </source>
</evidence>
<gene>
    <name evidence="7" type="ORF">LXM26_29805</name>
</gene>
<dbReference type="SUPFAM" id="SSF88946">
    <property type="entry name" value="Sigma2 domain of RNA polymerase sigma factors"/>
    <property type="match status" value="1"/>
</dbReference>
<dbReference type="Gene3D" id="1.10.1740.10">
    <property type="match status" value="1"/>
</dbReference>
<dbReference type="PANTHER" id="PTHR43133:SF46">
    <property type="entry name" value="RNA POLYMERASE SIGMA-70 FACTOR ECF SUBFAMILY"/>
    <property type="match status" value="1"/>
</dbReference>
<keyword evidence="3" id="KW-0731">Sigma factor</keyword>
<dbReference type="NCBIfam" id="TIGR02985">
    <property type="entry name" value="Sig70_bacteroi1"/>
    <property type="match status" value="1"/>
</dbReference>
<feature type="domain" description="RNA polymerase sigma factor 70 region 4 type 2" evidence="6">
    <location>
        <begin position="132"/>
        <end position="181"/>
    </location>
</feature>
<comment type="caution">
    <text evidence="7">The sequence shown here is derived from an EMBL/GenBank/DDBJ whole genome shotgun (WGS) entry which is preliminary data.</text>
</comment>
<dbReference type="GO" id="GO:0006352">
    <property type="term" value="P:DNA-templated transcription initiation"/>
    <property type="evidence" value="ECO:0007669"/>
    <property type="project" value="InterPro"/>
</dbReference>
<keyword evidence="4" id="KW-0804">Transcription</keyword>
<sequence length="205" mass="23961">MHNFYFADVLGTDVNNERTLLALSSMADEKAFTSLFYLYKHKLYSYLTSLTESEMLAEDIVQDVFLKLWNDRETLAEIDNFGSYLFRMSKNQAINHFRRMSRETLIISEMFQANPSDNQTEDTVSLKETKKILEDIIDKLPAQQKMIYKLSRHEGKTHDEIADMLKISPNTIKNHIVQAMSTIRTQLRRYSDTLLMLALVTIFKD</sequence>
<reference evidence="7" key="1">
    <citation type="submission" date="2021-12" db="EMBL/GenBank/DDBJ databases">
        <title>Novel species in genus Dyadobacter.</title>
        <authorList>
            <person name="Ma C."/>
        </authorList>
    </citation>
    <scope>NUCLEOTIDE SEQUENCE</scope>
    <source>
        <strain evidence="7">LJ419</strain>
    </source>
</reference>
<evidence type="ECO:0000313" key="8">
    <source>
        <dbReference type="Proteomes" id="UP001139000"/>
    </source>
</evidence>
<dbReference type="InterPro" id="IPR014327">
    <property type="entry name" value="RNA_pol_sigma70_bacteroid"/>
</dbReference>
<dbReference type="InterPro" id="IPR039425">
    <property type="entry name" value="RNA_pol_sigma-70-like"/>
</dbReference>
<dbReference type="RefSeq" id="WP_234658775.1">
    <property type="nucleotide sequence ID" value="NZ_CP094997.1"/>
</dbReference>
<accession>A0A9X1PQU0</accession>
<feature type="domain" description="RNA polymerase sigma-70 region 2" evidence="5">
    <location>
        <begin position="38"/>
        <end position="102"/>
    </location>
</feature>
<dbReference type="InterPro" id="IPR014284">
    <property type="entry name" value="RNA_pol_sigma-70_dom"/>
</dbReference>
<dbReference type="NCBIfam" id="TIGR02937">
    <property type="entry name" value="sigma70-ECF"/>
    <property type="match status" value="1"/>
</dbReference>
<dbReference type="PANTHER" id="PTHR43133">
    <property type="entry name" value="RNA POLYMERASE ECF-TYPE SIGMA FACTO"/>
    <property type="match status" value="1"/>
</dbReference>
<evidence type="ECO:0000313" key="7">
    <source>
        <dbReference type="EMBL" id="MCF0065745.1"/>
    </source>
</evidence>
<proteinExistence type="inferred from homology"/>
<dbReference type="GO" id="GO:0003677">
    <property type="term" value="F:DNA binding"/>
    <property type="evidence" value="ECO:0007669"/>
    <property type="project" value="InterPro"/>
</dbReference>
<dbReference type="AlphaFoldDB" id="A0A9X1PQU0"/>